<name>A0A9P6UNT0_9FUNG</name>
<evidence type="ECO:0000313" key="3">
    <source>
        <dbReference type="EMBL" id="KAG0313000.1"/>
    </source>
</evidence>
<feature type="region of interest" description="Disordered" evidence="1">
    <location>
        <begin position="1"/>
        <end position="98"/>
    </location>
</feature>
<dbReference type="PROSITE" id="PS50108">
    <property type="entry name" value="CRIB"/>
    <property type="match status" value="1"/>
</dbReference>
<dbReference type="AlphaFoldDB" id="A0A9P6UNT0"/>
<feature type="compositionally biased region" description="Low complexity" evidence="1">
    <location>
        <begin position="58"/>
        <end position="72"/>
    </location>
</feature>
<gene>
    <name evidence="3" type="ORF">BGZ99_009153</name>
</gene>
<feature type="compositionally biased region" description="Polar residues" evidence="1">
    <location>
        <begin position="73"/>
        <end position="85"/>
    </location>
</feature>
<feature type="compositionally biased region" description="Low complexity" evidence="1">
    <location>
        <begin position="1"/>
        <end position="11"/>
    </location>
</feature>
<feature type="compositionally biased region" description="Low complexity" evidence="1">
    <location>
        <begin position="86"/>
        <end position="98"/>
    </location>
</feature>
<feature type="domain" description="CRIB" evidence="2">
    <location>
        <begin position="124"/>
        <end position="137"/>
    </location>
</feature>
<accession>A0A9P6UNT0</accession>
<reference evidence="3" key="1">
    <citation type="journal article" date="2020" name="Fungal Divers.">
        <title>Resolving the Mortierellaceae phylogeny through synthesis of multi-gene phylogenetics and phylogenomics.</title>
        <authorList>
            <person name="Vandepol N."/>
            <person name="Liber J."/>
            <person name="Desiro A."/>
            <person name="Na H."/>
            <person name="Kennedy M."/>
            <person name="Barry K."/>
            <person name="Grigoriev I.V."/>
            <person name="Miller A.N."/>
            <person name="O'Donnell K."/>
            <person name="Stajich J.E."/>
            <person name="Bonito G."/>
        </authorList>
    </citation>
    <scope>NUCLEOTIDE SEQUENCE</scope>
    <source>
        <strain evidence="3">REB-010B</strain>
    </source>
</reference>
<evidence type="ECO:0000313" key="4">
    <source>
        <dbReference type="Proteomes" id="UP000738325"/>
    </source>
</evidence>
<organism evidence="3 4">
    <name type="scientific">Dissophora globulifera</name>
    <dbReference type="NCBI Taxonomy" id="979702"/>
    <lineage>
        <taxon>Eukaryota</taxon>
        <taxon>Fungi</taxon>
        <taxon>Fungi incertae sedis</taxon>
        <taxon>Mucoromycota</taxon>
        <taxon>Mortierellomycotina</taxon>
        <taxon>Mortierellomycetes</taxon>
        <taxon>Mortierellales</taxon>
        <taxon>Mortierellaceae</taxon>
        <taxon>Dissophora</taxon>
    </lineage>
</organism>
<protein>
    <recommendedName>
        <fullName evidence="2">CRIB domain-containing protein</fullName>
    </recommendedName>
</protein>
<dbReference type="OrthoDB" id="5559822at2759"/>
<keyword evidence="4" id="KW-1185">Reference proteome</keyword>
<dbReference type="EMBL" id="JAAAIP010000755">
    <property type="protein sequence ID" value="KAG0313000.1"/>
    <property type="molecule type" value="Genomic_DNA"/>
</dbReference>
<sequence>MGGLFSKSSKSSKSKDPKWQGIGPNTPIPSSSNVNLINSNGFNQPQSSNYPRYGALNQQQQQSTQSRSQTSSKLDNQATNPNNARNSKPAAAGGAKANKSSKIMLLLKMDPKTGQRKIIAKNLISLPSDFRHTGHIGAGEVRSGQIDTDKIKNQMMEVAACLKLDVNTPMPMLKTMPIQPENRENVYTGPDQMDRYATRPGAEAAAF</sequence>
<proteinExistence type="predicted"/>
<dbReference type="InterPro" id="IPR000095">
    <property type="entry name" value="CRIB_dom"/>
</dbReference>
<evidence type="ECO:0000259" key="2">
    <source>
        <dbReference type="PROSITE" id="PS50108"/>
    </source>
</evidence>
<evidence type="ECO:0000256" key="1">
    <source>
        <dbReference type="SAM" id="MobiDB-lite"/>
    </source>
</evidence>
<comment type="caution">
    <text evidence="3">The sequence shown here is derived from an EMBL/GenBank/DDBJ whole genome shotgun (WGS) entry which is preliminary data.</text>
</comment>
<dbReference type="Proteomes" id="UP000738325">
    <property type="component" value="Unassembled WGS sequence"/>
</dbReference>
<feature type="compositionally biased region" description="Polar residues" evidence="1">
    <location>
        <begin position="28"/>
        <end position="50"/>
    </location>
</feature>